<protein>
    <recommendedName>
        <fullName evidence="1">HTH arsR-type domain-containing protein</fullName>
    </recommendedName>
</protein>
<dbReference type="InterPro" id="IPR036388">
    <property type="entry name" value="WH-like_DNA-bd_sf"/>
</dbReference>
<name>A0A512M3F3_9BACT</name>
<evidence type="ECO:0000313" key="3">
    <source>
        <dbReference type="Proteomes" id="UP000321577"/>
    </source>
</evidence>
<dbReference type="PANTHER" id="PTHR37318:SF1">
    <property type="entry name" value="BSL7504 PROTEIN"/>
    <property type="match status" value="1"/>
</dbReference>
<dbReference type="PANTHER" id="PTHR37318">
    <property type="entry name" value="BSL7504 PROTEIN"/>
    <property type="match status" value="1"/>
</dbReference>
<dbReference type="InterPro" id="IPR036390">
    <property type="entry name" value="WH_DNA-bd_sf"/>
</dbReference>
<proteinExistence type="predicted"/>
<dbReference type="InterPro" id="IPR027395">
    <property type="entry name" value="WH_DNA-bd_dom"/>
</dbReference>
<dbReference type="Pfam" id="PF13601">
    <property type="entry name" value="HTH_34"/>
    <property type="match status" value="1"/>
</dbReference>
<accession>A0A512M3F3</accession>
<dbReference type="SMART" id="SM00418">
    <property type="entry name" value="HTH_ARSR"/>
    <property type="match status" value="1"/>
</dbReference>
<evidence type="ECO:0000313" key="2">
    <source>
        <dbReference type="EMBL" id="GEP41218.1"/>
    </source>
</evidence>
<dbReference type="EMBL" id="BKAG01000002">
    <property type="protein sequence ID" value="GEP41218.1"/>
    <property type="molecule type" value="Genomic_DNA"/>
</dbReference>
<comment type="caution">
    <text evidence="2">The sequence shown here is derived from an EMBL/GenBank/DDBJ whole genome shotgun (WGS) entry which is preliminary data.</text>
</comment>
<dbReference type="Proteomes" id="UP000321577">
    <property type="component" value="Unassembled WGS sequence"/>
</dbReference>
<dbReference type="RefSeq" id="WP_146848680.1">
    <property type="nucleotide sequence ID" value="NZ_BKAG01000002.1"/>
</dbReference>
<dbReference type="OrthoDB" id="9800369at2"/>
<dbReference type="AlphaFoldDB" id="A0A512M3F3"/>
<dbReference type="InterPro" id="IPR011991">
    <property type="entry name" value="ArsR-like_HTH"/>
</dbReference>
<dbReference type="GO" id="GO:0003700">
    <property type="term" value="F:DNA-binding transcription factor activity"/>
    <property type="evidence" value="ECO:0007669"/>
    <property type="project" value="InterPro"/>
</dbReference>
<evidence type="ECO:0000259" key="1">
    <source>
        <dbReference type="SMART" id="SM00418"/>
    </source>
</evidence>
<dbReference type="Gene3D" id="1.10.10.10">
    <property type="entry name" value="Winged helix-like DNA-binding domain superfamily/Winged helix DNA-binding domain"/>
    <property type="match status" value="1"/>
</dbReference>
<organism evidence="2 3">
    <name type="scientific">Brevifollis gellanilyticus</name>
    <dbReference type="NCBI Taxonomy" id="748831"/>
    <lineage>
        <taxon>Bacteria</taxon>
        <taxon>Pseudomonadati</taxon>
        <taxon>Verrucomicrobiota</taxon>
        <taxon>Verrucomicrobiia</taxon>
        <taxon>Verrucomicrobiales</taxon>
        <taxon>Verrucomicrobiaceae</taxon>
    </lineage>
</organism>
<dbReference type="InterPro" id="IPR001845">
    <property type="entry name" value="HTH_ArsR_DNA-bd_dom"/>
</dbReference>
<dbReference type="SUPFAM" id="SSF46785">
    <property type="entry name" value="Winged helix' DNA-binding domain"/>
    <property type="match status" value="1"/>
</dbReference>
<dbReference type="CDD" id="cd00090">
    <property type="entry name" value="HTH_ARSR"/>
    <property type="match status" value="1"/>
</dbReference>
<reference evidence="2 3" key="1">
    <citation type="submission" date="2019-07" db="EMBL/GenBank/DDBJ databases">
        <title>Whole genome shotgun sequence of Brevifollis gellanilyticus NBRC 108608.</title>
        <authorList>
            <person name="Hosoyama A."/>
            <person name="Uohara A."/>
            <person name="Ohji S."/>
            <person name="Ichikawa N."/>
        </authorList>
    </citation>
    <scope>NUCLEOTIDE SEQUENCE [LARGE SCALE GENOMIC DNA]</scope>
    <source>
        <strain evidence="2 3">NBRC 108608</strain>
    </source>
</reference>
<feature type="domain" description="HTH arsR-type" evidence="1">
    <location>
        <begin position="6"/>
        <end position="88"/>
    </location>
</feature>
<sequence>MIDFDQIDKTIHEKARLSIMTLLASRGEWSFQEMKAELGMSDGNLITHLRTLTAAEFVKEDRDESGNRPRTTYKLTAAGKKAFKNYIDLLESIVKSIKPDA</sequence>
<keyword evidence="3" id="KW-1185">Reference proteome</keyword>
<gene>
    <name evidence="2" type="ORF">BGE01nite_05090</name>
</gene>